<dbReference type="EMBL" id="AMQN01019157">
    <property type="status" value="NOT_ANNOTATED_CDS"/>
    <property type="molecule type" value="Genomic_DNA"/>
</dbReference>
<evidence type="ECO:0000313" key="3">
    <source>
        <dbReference type="Proteomes" id="UP000014760"/>
    </source>
</evidence>
<proteinExistence type="predicted"/>
<dbReference type="AlphaFoldDB" id="R7VC39"/>
<reference evidence="1 3" key="2">
    <citation type="journal article" date="2013" name="Nature">
        <title>Insights into bilaterian evolution from three spiralian genomes.</title>
        <authorList>
            <person name="Simakov O."/>
            <person name="Marletaz F."/>
            <person name="Cho S.J."/>
            <person name="Edsinger-Gonzales E."/>
            <person name="Havlak P."/>
            <person name="Hellsten U."/>
            <person name="Kuo D.H."/>
            <person name="Larsson T."/>
            <person name="Lv J."/>
            <person name="Arendt D."/>
            <person name="Savage R."/>
            <person name="Osoegawa K."/>
            <person name="de Jong P."/>
            <person name="Grimwood J."/>
            <person name="Chapman J.A."/>
            <person name="Shapiro H."/>
            <person name="Aerts A."/>
            <person name="Otillar R.P."/>
            <person name="Terry A.Y."/>
            <person name="Boore J.L."/>
            <person name="Grigoriev I.V."/>
            <person name="Lindberg D.R."/>
            <person name="Seaver E.C."/>
            <person name="Weisblat D.A."/>
            <person name="Putnam N.H."/>
            <person name="Rokhsar D.S."/>
        </authorList>
    </citation>
    <scope>NUCLEOTIDE SEQUENCE</scope>
    <source>
        <strain evidence="1 3">I ESC-2004</strain>
    </source>
</reference>
<name>R7VC39_CAPTE</name>
<dbReference type="Proteomes" id="UP000014760">
    <property type="component" value="Unassembled WGS sequence"/>
</dbReference>
<gene>
    <name evidence="1" type="ORF">CAPTEDRAFT_199697</name>
</gene>
<keyword evidence="3" id="KW-1185">Reference proteome</keyword>
<dbReference type="EMBL" id="KB295382">
    <property type="protein sequence ID" value="ELU13235.1"/>
    <property type="molecule type" value="Genomic_DNA"/>
</dbReference>
<accession>R7VC39</accession>
<dbReference type="HOGENOM" id="CLU_1612359_0_0_1"/>
<reference evidence="2" key="3">
    <citation type="submission" date="2015-06" db="UniProtKB">
        <authorList>
            <consortium name="EnsemblMetazoa"/>
        </authorList>
    </citation>
    <scope>IDENTIFICATION</scope>
</reference>
<reference evidence="3" key="1">
    <citation type="submission" date="2012-12" db="EMBL/GenBank/DDBJ databases">
        <authorList>
            <person name="Hellsten U."/>
            <person name="Grimwood J."/>
            <person name="Chapman J.A."/>
            <person name="Shapiro H."/>
            <person name="Aerts A."/>
            <person name="Otillar R.P."/>
            <person name="Terry A.Y."/>
            <person name="Boore J.L."/>
            <person name="Simakov O."/>
            <person name="Marletaz F."/>
            <person name="Cho S.-J."/>
            <person name="Edsinger-Gonzales E."/>
            <person name="Havlak P."/>
            <person name="Kuo D.-H."/>
            <person name="Larsson T."/>
            <person name="Lv J."/>
            <person name="Arendt D."/>
            <person name="Savage R."/>
            <person name="Osoegawa K."/>
            <person name="de Jong P."/>
            <person name="Lindberg D.R."/>
            <person name="Seaver E.C."/>
            <person name="Weisblat D.A."/>
            <person name="Putnam N.H."/>
            <person name="Grigoriev I.V."/>
            <person name="Rokhsar D.S."/>
        </authorList>
    </citation>
    <scope>NUCLEOTIDE SEQUENCE</scope>
    <source>
        <strain evidence="3">I ESC-2004</strain>
    </source>
</reference>
<evidence type="ECO:0000313" key="1">
    <source>
        <dbReference type="EMBL" id="ELU13235.1"/>
    </source>
</evidence>
<protein>
    <submittedName>
        <fullName evidence="1 2">Uncharacterized protein</fullName>
    </submittedName>
</protein>
<evidence type="ECO:0000313" key="2">
    <source>
        <dbReference type="EnsemblMetazoa" id="CapteP199697"/>
    </source>
</evidence>
<sequence length="165" mass="17326">MVHTSGRGGGVAGRGGGGGVAGRWGLAASSGCSWRRGGLPAQMIHGAGNEACPVRVRGKAQDLLHYELTDLANDRPVSPEVGGAGMFPLCLPPDKGAFESPLPGSMAWRGAERWALAPIDFCINGCDVIIPGEIVVQNKTKIRTCQALGGRDSREMMKNIMKRCL</sequence>
<organism evidence="1">
    <name type="scientific">Capitella teleta</name>
    <name type="common">Polychaete worm</name>
    <dbReference type="NCBI Taxonomy" id="283909"/>
    <lineage>
        <taxon>Eukaryota</taxon>
        <taxon>Metazoa</taxon>
        <taxon>Spiralia</taxon>
        <taxon>Lophotrochozoa</taxon>
        <taxon>Annelida</taxon>
        <taxon>Polychaeta</taxon>
        <taxon>Sedentaria</taxon>
        <taxon>Scolecida</taxon>
        <taxon>Capitellidae</taxon>
        <taxon>Capitella</taxon>
    </lineage>
</organism>
<dbReference type="EMBL" id="AMQN01019156">
    <property type="status" value="NOT_ANNOTATED_CDS"/>
    <property type="molecule type" value="Genomic_DNA"/>
</dbReference>
<dbReference type="EnsemblMetazoa" id="CapteT199697">
    <property type="protein sequence ID" value="CapteP199697"/>
    <property type="gene ID" value="CapteG199697"/>
</dbReference>